<gene>
    <name evidence="2" type="ORF">L8U60_07465</name>
</gene>
<name>A0A9X3RJC9_9CORY</name>
<dbReference type="Pfam" id="PF13749">
    <property type="entry name" value="HATPase_c_4"/>
    <property type="match status" value="1"/>
</dbReference>
<organism evidence="2 3">
    <name type="scientific">Corynebacterium meitnerae</name>
    <dbReference type="NCBI Taxonomy" id="2913498"/>
    <lineage>
        <taxon>Bacteria</taxon>
        <taxon>Bacillati</taxon>
        <taxon>Actinomycetota</taxon>
        <taxon>Actinomycetes</taxon>
        <taxon>Mycobacteriales</taxon>
        <taxon>Corynebacteriaceae</taxon>
        <taxon>Corynebacterium</taxon>
    </lineage>
</organism>
<proteinExistence type="predicted"/>
<feature type="domain" description="Schlafen AlbA-2" evidence="1">
    <location>
        <begin position="25"/>
        <end position="138"/>
    </location>
</feature>
<accession>A0A9X3RJC9</accession>
<dbReference type="InterPro" id="IPR038461">
    <property type="entry name" value="Schlafen_AlbA_2_dom_sf"/>
</dbReference>
<sequence length="576" mass="62837">MSWTDVRVVETLAELRAFGDDTTLVECKTAAGGVPEGIGETLCAFANMPQAGVIILGVNERQGFAITGVQNPAEMEKAITSVNRSSVSPAPQLVFSHHVVDDKKIVVVEVTPLLPSEKPATFRNKAFLRQADGDYEMNSNDIRMLELSALTESQQILSDFQSVPGTDTGVLDPQVLKGFIKSVRESRSRVAKIDDDAQLLQVTNVTDNQGDIRLGGLYALGYLPQSVEPALGATVAVRLSRGDGVGRHKNLKEIEGPLPVMLVEIMEWIRQNSDTVSRYTDSGHLVDEPEFPPTAIREVLANALVHRDLGPSVEVGKKVEVRITEKMLVVVSPGGLRGLSASQLESPGLTKAPVNKRLYEIARYLRTAEGERVIEGEGGGIQEILTATREAGLPKPRFIDNGVSFKVLFPRGSRFTEADNQWLSDLKQEAKQQFTPTEEDILINLRSGGGATLSHIVQLYTPLGERKCKRILDRLIDCGVVELEDGIYSVPGERKEITYRPDHASVDQHFLVALGKNVPAVYAAIGPGEFVTLKDVQSRTGFSPAQVRYALEPLLAEDHVVMLGGQGRKATVYSRT</sequence>
<dbReference type="Pfam" id="PF04326">
    <property type="entry name" value="SLFN_AlbA_2"/>
    <property type="match status" value="1"/>
</dbReference>
<dbReference type="Gene3D" id="3.30.950.30">
    <property type="entry name" value="Schlafen, AAA domain"/>
    <property type="match status" value="1"/>
</dbReference>
<evidence type="ECO:0000313" key="3">
    <source>
        <dbReference type="Proteomes" id="UP001146468"/>
    </source>
</evidence>
<reference evidence="2" key="1">
    <citation type="submission" date="2022-02" db="EMBL/GenBank/DDBJ databases">
        <title>Corynebacterium sp. from urogenital microbiome.</title>
        <authorList>
            <person name="Cappelli E.A."/>
            <person name="Ribeiro T.G."/>
            <person name="Peixe L."/>
        </authorList>
    </citation>
    <scope>NUCLEOTIDE SEQUENCE</scope>
    <source>
        <strain evidence="2">C8Ua_172</strain>
    </source>
</reference>
<dbReference type="EMBL" id="JAKMUS010000010">
    <property type="protein sequence ID" value="MCZ9294319.1"/>
    <property type="molecule type" value="Genomic_DNA"/>
</dbReference>
<evidence type="ECO:0000313" key="2">
    <source>
        <dbReference type="EMBL" id="MCZ9294319.1"/>
    </source>
</evidence>
<dbReference type="PANTHER" id="PTHR30595:SF6">
    <property type="entry name" value="SCHLAFEN ALBA-2 DOMAIN-CONTAINING PROTEIN"/>
    <property type="match status" value="1"/>
</dbReference>
<dbReference type="InterPro" id="IPR038475">
    <property type="entry name" value="RecG_C_sf"/>
</dbReference>
<evidence type="ECO:0000259" key="1">
    <source>
        <dbReference type="Pfam" id="PF04326"/>
    </source>
</evidence>
<dbReference type="InterPro" id="IPR007421">
    <property type="entry name" value="Schlafen_AlbA_2_dom"/>
</dbReference>
<comment type="caution">
    <text evidence="2">The sequence shown here is derived from an EMBL/GenBank/DDBJ whole genome shotgun (WGS) entry which is preliminary data.</text>
</comment>
<protein>
    <submittedName>
        <fullName evidence="2">DNA binding domain-containing protein</fullName>
    </submittedName>
</protein>
<dbReference type="Proteomes" id="UP001146468">
    <property type="component" value="Unassembled WGS sequence"/>
</dbReference>
<dbReference type="PANTHER" id="PTHR30595">
    <property type="entry name" value="GLPR-RELATED TRANSCRIPTIONAL REPRESSOR"/>
    <property type="match status" value="1"/>
</dbReference>
<dbReference type="Gene3D" id="3.30.565.60">
    <property type="match status" value="1"/>
</dbReference>
<dbReference type="RefSeq" id="WP_269965740.1">
    <property type="nucleotide sequence ID" value="NZ_JAKMUS010000010.1"/>
</dbReference>
<dbReference type="AlphaFoldDB" id="A0A9X3RJC9"/>
<keyword evidence="3" id="KW-1185">Reference proteome</keyword>